<evidence type="ECO:0000313" key="3">
    <source>
        <dbReference type="Proteomes" id="UP000245539"/>
    </source>
</evidence>
<reference evidence="2 3" key="1">
    <citation type="submission" date="2018-05" db="EMBL/GenBank/DDBJ databases">
        <title>Leucothrix arctica sp. nov., isolated from Arctic seawater.</title>
        <authorList>
            <person name="Choi A."/>
            <person name="Baek K."/>
        </authorList>
    </citation>
    <scope>NUCLEOTIDE SEQUENCE [LARGE SCALE GENOMIC DNA]</scope>
    <source>
        <strain evidence="2 3">JCM 18388</strain>
    </source>
</reference>
<keyword evidence="1" id="KW-0472">Membrane</keyword>
<dbReference type="RefSeq" id="WP_109838904.1">
    <property type="nucleotide sequence ID" value="NZ_QGKM01000057.1"/>
</dbReference>
<dbReference type="AlphaFoldDB" id="A0A317C6L4"/>
<proteinExistence type="predicted"/>
<accession>A0A317C6L4</accession>
<protein>
    <submittedName>
        <fullName evidence="2">Uncharacterized protein</fullName>
    </submittedName>
</protein>
<feature type="transmembrane region" description="Helical" evidence="1">
    <location>
        <begin position="13"/>
        <end position="30"/>
    </location>
</feature>
<feature type="transmembrane region" description="Helical" evidence="1">
    <location>
        <begin position="69"/>
        <end position="92"/>
    </location>
</feature>
<organism evidence="2 3">
    <name type="scientific">Leucothrix pacifica</name>
    <dbReference type="NCBI Taxonomy" id="1247513"/>
    <lineage>
        <taxon>Bacteria</taxon>
        <taxon>Pseudomonadati</taxon>
        <taxon>Pseudomonadota</taxon>
        <taxon>Gammaproteobacteria</taxon>
        <taxon>Thiotrichales</taxon>
        <taxon>Thiotrichaceae</taxon>
        <taxon>Leucothrix</taxon>
    </lineage>
</organism>
<comment type="caution">
    <text evidence="2">The sequence shown here is derived from an EMBL/GenBank/DDBJ whole genome shotgun (WGS) entry which is preliminary data.</text>
</comment>
<keyword evidence="1" id="KW-0812">Transmembrane</keyword>
<dbReference type="Proteomes" id="UP000245539">
    <property type="component" value="Unassembled WGS sequence"/>
</dbReference>
<keyword evidence="1" id="KW-1133">Transmembrane helix</keyword>
<gene>
    <name evidence="2" type="ORF">DKW60_17200</name>
</gene>
<sequence length="454" mass="48911">MQNNISTTFSSESLIVSLGIIALLFALIAYQQRGHVNQSRSWLGYSALTLELLAGSMAIYWSVNNGTGPLTWIFVLGFVGLAVAKASIVPAVSKAFTDRNHPALLFGVISLLGAYSVVYFAGSFYGGIEGAGKAAQEATASAPIRAIDSQLEAARDKLNGLSSYADSTRASKERTKASALNTQLSNAKVALSRCPANYLTKCINPNQRKIDQLQSQLNALTYYQGNQSYSGTKQLIADLETQRAGLLTGGGIASESGHGADDRMIAWLLNVSEERARDLKWLIFVLAFDILSLLFRLTGEFIAQGVPETRLLTRQLAVLLESGYTLPNAALMLAGQTGLNSSSLTPEKVDSQPDASGTQPVDELLTAEAEEEVRLPSDDQLYLQWLALVKAKTIKCTRNDAKRFISDHLAKGSQTETITPMAMQAIHKRWLDQATNEGILKPLGGVGKASHVLA</sequence>
<feature type="transmembrane region" description="Helical" evidence="1">
    <location>
        <begin position="104"/>
        <end position="125"/>
    </location>
</feature>
<keyword evidence="3" id="KW-1185">Reference proteome</keyword>
<feature type="transmembrane region" description="Helical" evidence="1">
    <location>
        <begin position="42"/>
        <end position="63"/>
    </location>
</feature>
<evidence type="ECO:0000313" key="2">
    <source>
        <dbReference type="EMBL" id="PWQ94264.1"/>
    </source>
</evidence>
<evidence type="ECO:0000256" key="1">
    <source>
        <dbReference type="SAM" id="Phobius"/>
    </source>
</evidence>
<dbReference type="EMBL" id="QGKM01000057">
    <property type="protein sequence ID" value="PWQ94264.1"/>
    <property type="molecule type" value="Genomic_DNA"/>
</dbReference>
<name>A0A317C6L4_9GAMM</name>